<dbReference type="PANTHER" id="PTHR38589">
    <property type="entry name" value="BLR0621 PROTEIN"/>
    <property type="match status" value="1"/>
</dbReference>
<name>A0A851GE71_9BACT</name>
<evidence type="ECO:0000313" key="3">
    <source>
        <dbReference type="EMBL" id="NWK55459.1"/>
    </source>
</evidence>
<accession>A0A851GE71</accession>
<dbReference type="Proteomes" id="UP000557872">
    <property type="component" value="Unassembled WGS sequence"/>
</dbReference>
<gene>
    <name evidence="3" type="ORF">HW115_07540</name>
</gene>
<dbReference type="GO" id="GO:0016740">
    <property type="term" value="F:transferase activity"/>
    <property type="evidence" value="ECO:0007669"/>
    <property type="project" value="InterPro"/>
</dbReference>
<evidence type="ECO:0000256" key="1">
    <source>
        <dbReference type="SAM" id="SignalP"/>
    </source>
</evidence>
<feature type="chain" id="PRO_5032328171" evidence="1">
    <location>
        <begin position="17"/>
        <end position="242"/>
    </location>
</feature>
<keyword evidence="4" id="KW-1185">Reference proteome</keyword>
<organism evidence="3 4">
    <name type="scientific">Oceaniferula marina</name>
    <dbReference type="NCBI Taxonomy" id="2748318"/>
    <lineage>
        <taxon>Bacteria</taxon>
        <taxon>Pseudomonadati</taxon>
        <taxon>Verrucomicrobiota</taxon>
        <taxon>Verrucomicrobiia</taxon>
        <taxon>Verrucomicrobiales</taxon>
        <taxon>Verrucomicrobiaceae</taxon>
        <taxon>Oceaniferula</taxon>
    </lineage>
</organism>
<evidence type="ECO:0000313" key="4">
    <source>
        <dbReference type="Proteomes" id="UP000557872"/>
    </source>
</evidence>
<reference evidence="3 4" key="1">
    <citation type="submission" date="2020-07" db="EMBL/GenBank/DDBJ databases">
        <title>Roseicoccus Jingziensis gen. nov., sp. nov., isolated from coastal seawater.</title>
        <authorList>
            <person name="Feng X."/>
        </authorList>
    </citation>
    <scope>NUCLEOTIDE SEQUENCE [LARGE SCALE GENOMIC DNA]</scope>
    <source>
        <strain evidence="3 4">N1E253</strain>
    </source>
</reference>
<dbReference type="AlphaFoldDB" id="A0A851GE71"/>
<dbReference type="PANTHER" id="PTHR38589:SF1">
    <property type="entry name" value="BLR0621 PROTEIN"/>
    <property type="match status" value="1"/>
</dbReference>
<dbReference type="Pfam" id="PF03734">
    <property type="entry name" value="YkuD"/>
    <property type="match status" value="1"/>
</dbReference>
<keyword evidence="1" id="KW-0732">Signal</keyword>
<protein>
    <submittedName>
        <fullName evidence="3">L,D-transpeptidase family protein</fullName>
    </submittedName>
</protein>
<dbReference type="EMBL" id="JACBAZ010000002">
    <property type="protein sequence ID" value="NWK55459.1"/>
    <property type="molecule type" value="Genomic_DNA"/>
</dbReference>
<feature type="signal peptide" evidence="1">
    <location>
        <begin position="1"/>
        <end position="16"/>
    </location>
</feature>
<evidence type="ECO:0000259" key="2">
    <source>
        <dbReference type="Pfam" id="PF03734"/>
    </source>
</evidence>
<proteinExistence type="predicted"/>
<sequence length="242" mass="27229">MRPLALLLLSCLPLLAQIPKNCSQVVVGIAENWNSTNATLTLYQKHGRSWKNQGQSWQTRLGKKGLAWGRGLHRTPESKAPAKREGDWKAPAGVFKIGGAYGYAAKVQHHPKLPYRQITTSDLWVEDRNSPHYNRHIILNHPASTAWEKKAQMRQNDHAHSLKLYIAHNDAMLGGKAIPGLGSAIFFHIWRSNGTRPTAGCTTMQENKLKQLIANIDPAKNPVYVLLPKAEYQQLKKQWKLP</sequence>
<comment type="caution">
    <text evidence="3">The sequence shown here is derived from an EMBL/GenBank/DDBJ whole genome shotgun (WGS) entry which is preliminary data.</text>
</comment>
<dbReference type="InterPro" id="IPR005490">
    <property type="entry name" value="LD_TPept_cat_dom"/>
</dbReference>
<feature type="domain" description="L,D-TPase catalytic" evidence="2">
    <location>
        <begin position="57"/>
        <end position="225"/>
    </location>
</feature>